<accession>A0A5C3L3W6</accession>
<proteinExistence type="predicted"/>
<feature type="compositionally biased region" description="Basic and acidic residues" evidence="1">
    <location>
        <begin position="260"/>
        <end position="270"/>
    </location>
</feature>
<feature type="compositionally biased region" description="Basic residues" evidence="1">
    <location>
        <begin position="271"/>
        <end position="283"/>
    </location>
</feature>
<dbReference type="STRING" id="230819.A0A5C3L3W6"/>
<evidence type="ECO:0000313" key="4">
    <source>
        <dbReference type="Proteomes" id="UP000307440"/>
    </source>
</evidence>
<organism evidence="3 4">
    <name type="scientific">Coprinopsis marcescibilis</name>
    <name type="common">Agaric fungus</name>
    <name type="synonym">Psathyrella marcescibilis</name>
    <dbReference type="NCBI Taxonomy" id="230819"/>
    <lineage>
        <taxon>Eukaryota</taxon>
        <taxon>Fungi</taxon>
        <taxon>Dikarya</taxon>
        <taxon>Basidiomycota</taxon>
        <taxon>Agaricomycotina</taxon>
        <taxon>Agaricomycetes</taxon>
        <taxon>Agaricomycetidae</taxon>
        <taxon>Agaricales</taxon>
        <taxon>Agaricineae</taxon>
        <taxon>Psathyrellaceae</taxon>
        <taxon>Coprinopsis</taxon>
    </lineage>
</organism>
<gene>
    <name evidence="3" type="ORF">FA15DRAFT_170953</name>
</gene>
<evidence type="ECO:0000313" key="3">
    <source>
        <dbReference type="EMBL" id="TFK27507.1"/>
    </source>
</evidence>
<dbReference type="Pfam" id="PF25534">
    <property type="entry name" value="DUF7918"/>
    <property type="match status" value="1"/>
</dbReference>
<dbReference type="OrthoDB" id="3364132at2759"/>
<dbReference type="AlphaFoldDB" id="A0A5C3L3W6"/>
<evidence type="ECO:0000256" key="1">
    <source>
        <dbReference type="SAM" id="MobiDB-lite"/>
    </source>
</evidence>
<name>A0A5C3L3W6_COPMA</name>
<keyword evidence="4" id="KW-1185">Reference proteome</keyword>
<reference evidence="3 4" key="1">
    <citation type="journal article" date="2019" name="Nat. Ecol. Evol.">
        <title>Megaphylogeny resolves global patterns of mushroom evolution.</title>
        <authorList>
            <person name="Varga T."/>
            <person name="Krizsan K."/>
            <person name="Foldi C."/>
            <person name="Dima B."/>
            <person name="Sanchez-Garcia M."/>
            <person name="Sanchez-Ramirez S."/>
            <person name="Szollosi G.J."/>
            <person name="Szarkandi J.G."/>
            <person name="Papp V."/>
            <person name="Albert L."/>
            <person name="Andreopoulos W."/>
            <person name="Angelini C."/>
            <person name="Antonin V."/>
            <person name="Barry K.W."/>
            <person name="Bougher N.L."/>
            <person name="Buchanan P."/>
            <person name="Buyck B."/>
            <person name="Bense V."/>
            <person name="Catcheside P."/>
            <person name="Chovatia M."/>
            <person name="Cooper J."/>
            <person name="Damon W."/>
            <person name="Desjardin D."/>
            <person name="Finy P."/>
            <person name="Geml J."/>
            <person name="Haridas S."/>
            <person name="Hughes K."/>
            <person name="Justo A."/>
            <person name="Karasinski D."/>
            <person name="Kautmanova I."/>
            <person name="Kiss B."/>
            <person name="Kocsube S."/>
            <person name="Kotiranta H."/>
            <person name="LaButti K.M."/>
            <person name="Lechner B.E."/>
            <person name="Liimatainen K."/>
            <person name="Lipzen A."/>
            <person name="Lukacs Z."/>
            <person name="Mihaltcheva S."/>
            <person name="Morgado L.N."/>
            <person name="Niskanen T."/>
            <person name="Noordeloos M.E."/>
            <person name="Ohm R.A."/>
            <person name="Ortiz-Santana B."/>
            <person name="Ovrebo C."/>
            <person name="Racz N."/>
            <person name="Riley R."/>
            <person name="Savchenko A."/>
            <person name="Shiryaev A."/>
            <person name="Soop K."/>
            <person name="Spirin V."/>
            <person name="Szebenyi C."/>
            <person name="Tomsovsky M."/>
            <person name="Tulloss R.E."/>
            <person name="Uehling J."/>
            <person name="Grigoriev I.V."/>
            <person name="Vagvolgyi C."/>
            <person name="Papp T."/>
            <person name="Martin F.M."/>
            <person name="Miettinen O."/>
            <person name="Hibbett D.S."/>
            <person name="Nagy L.G."/>
        </authorList>
    </citation>
    <scope>NUCLEOTIDE SEQUENCE [LARGE SCALE GENOMIC DNA]</scope>
    <source>
        <strain evidence="3 4">CBS 121175</strain>
    </source>
</reference>
<dbReference type="EMBL" id="ML210164">
    <property type="protein sequence ID" value="TFK27507.1"/>
    <property type="molecule type" value="Genomic_DNA"/>
</dbReference>
<feature type="region of interest" description="Disordered" evidence="1">
    <location>
        <begin position="253"/>
        <end position="283"/>
    </location>
</feature>
<dbReference type="Proteomes" id="UP000307440">
    <property type="component" value="Unassembled WGS sequence"/>
</dbReference>
<protein>
    <recommendedName>
        <fullName evidence="2">DUF7918 domain-containing protein</fullName>
    </recommendedName>
</protein>
<feature type="domain" description="DUF7918" evidence="2">
    <location>
        <begin position="10"/>
        <end position="225"/>
    </location>
</feature>
<dbReference type="InterPro" id="IPR057678">
    <property type="entry name" value="DUF7918"/>
</dbReference>
<evidence type="ECO:0000259" key="2">
    <source>
        <dbReference type="Pfam" id="PF25534"/>
    </source>
</evidence>
<sequence>MPLRIRDISTWVEVDGRELQQHFSYNPDKRTAECWIPSEEGKAFAVCWRNLDRGSDTGTRLVIDGMNIKGTHLYPFLKKPGNGIRIDTHKQTGVQTSLATERPFIFEKHSSISDRCSVPSGNEAARQTPVTNLGGDKLGMITVIVSELASRDKSRAVEMRTAVPGWLPGQAANAFEAQINGSEHVVRLGENKDTAACSYRQRYHRVRDIATFIFRYRPAEVLRSMYSGDLVPSLPMSIPVRIPPTPDWLKTVSSDSWGRSGHEMEEEKRSSRSRLLKKKKKWG</sequence>